<accession>A0A7S2AGW9</accession>
<proteinExistence type="predicted"/>
<name>A0A7S2AGW9_9CHLO</name>
<dbReference type="EMBL" id="HBGR01000640">
    <property type="protein sequence ID" value="CAD9367174.1"/>
    <property type="molecule type" value="Transcribed_RNA"/>
</dbReference>
<reference evidence="1" key="1">
    <citation type="submission" date="2021-01" db="EMBL/GenBank/DDBJ databases">
        <authorList>
            <person name="Corre E."/>
            <person name="Pelletier E."/>
            <person name="Niang G."/>
            <person name="Scheremetjew M."/>
            <person name="Finn R."/>
            <person name="Kale V."/>
            <person name="Holt S."/>
            <person name="Cochrane G."/>
            <person name="Meng A."/>
            <person name="Brown T."/>
            <person name="Cohen L."/>
        </authorList>
    </citation>
    <scope>NUCLEOTIDE SEQUENCE</scope>
    <source>
        <strain evidence="1">RCC733</strain>
    </source>
</reference>
<protein>
    <submittedName>
        <fullName evidence="1">Uncharacterized protein</fullName>
    </submittedName>
</protein>
<sequence length="363" mass="41906">MLFIRRSASERSKRLSRRNWRKEVQERRRLEEERDAQLDLALSRVRDKRAQRSFARVENDDDGDDDAARVLTMTTFAQDLDGLVRPPGTVIVSTQTLKVMDESGSMRPARNITEWMQQFLIEQFVFREEMRKLGIPRDVEIGQPCAIFEDDFNEPWCFLIESPTCKSMMTAYWLTSVDTAQEEEKEVIKSLQLASMSARAARIVIDRLDPTNTIWNLVEPFVTRNMWKDCLSNFPCKLDQIDQIGEYMMKAPRRGDTTDLIKAFLVSDDGEDHAYFECDYSSTVTMTGMSTVVGSFLLSTSQDITAESLTPWPNRWQTPTGWRVVAKAGPRRRYIDSDGRLRFANDDNELFWNNNNAAGSNDE</sequence>
<evidence type="ECO:0000313" key="1">
    <source>
        <dbReference type="EMBL" id="CAD9367174.1"/>
    </source>
</evidence>
<gene>
    <name evidence="1" type="ORF">PPRO1471_LOCUS412</name>
</gene>
<organism evidence="1">
    <name type="scientific">Pycnococcus provasolii</name>
    <dbReference type="NCBI Taxonomy" id="41880"/>
    <lineage>
        <taxon>Eukaryota</taxon>
        <taxon>Viridiplantae</taxon>
        <taxon>Chlorophyta</taxon>
        <taxon>Pseudoscourfieldiophyceae</taxon>
        <taxon>Pseudoscourfieldiales</taxon>
        <taxon>Pycnococcaceae</taxon>
        <taxon>Pycnococcus</taxon>
    </lineage>
</organism>
<dbReference type="AlphaFoldDB" id="A0A7S2AGW9"/>